<sequence length="131" mass="15356">MPGNDKPIYAELSYKITGILFTVHNELGKYRNEQQYADAVENYLKRYGIHYEREKIIPGSFVGELSGRNKIDFLIENKIILELKAKRVLSKEDYYQTKRYLAAFKKKLALLVNFRDSYLKSKRILNAAVDE</sequence>
<evidence type="ECO:0000313" key="2">
    <source>
        <dbReference type="Proteomes" id="UP000177982"/>
    </source>
</evidence>
<proteinExistence type="predicted"/>
<dbReference type="AlphaFoldDB" id="A0A1G2L879"/>
<name>A0A1G2L879_9BACT</name>
<dbReference type="Proteomes" id="UP000177982">
    <property type="component" value="Unassembled WGS sequence"/>
</dbReference>
<dbReference type="NCBIfam" id="TIGR04256">
    <property type="entry name" value="GxxExxY"/>
    <property type="match status" value="1"/>
</dbReference>
<protein>
    <recommendedName>
        <fullName evidence="3">GxxExxY protein</fullName>
    </recommendedName>
</protein>
<dbReference type="EMBL" id="MHQO01000002">
    <property type="protein sequence ID" value="OHA07857.1"/>
    <property type="molecule type" value="Genomic_DNA"/>
</dbReference>
<dbReference type="Pfam" id="PF13366">
    <property type="entry name" value="PDDEXK_3"/>
    <property type="match status" value="1"/>
</dbReference>
<gene>
    <name evidence="1" type="ORF">A2934_00160</name>
</gene>
<dbReference type="InterPro" id="IPR026350">
    <property type="entry name" value="GxxExxY"/>
</dbReference>
<accession>A0A1G2L879</accession>
<comment type="caution">
    <text evidence="1">The sequence shown here is derived from an EMBL/GenBank/DDBJ whole genome shotgun (WGS) entry which is preliminary data.</text>
</comment>
<organism evidence="1 2">
    <name type="scientific">Candidatus Sungbacteria bacterium RIFCSPLOWO2_01_FULL_47_10</name>
    <dbReference type="NCBI Taxonomy" id="1802276"/>
    <lineage>
        <taxon>Bacteria</taxon>
        <taxon>Candidatus Sungiibacteriota</taxon>
    </lineage>
</organism>
<evidence type="ECO:0000313" key="1">
    <source>
        <dbReference type="EMBL" id="OHA07857.1"/>
    </source>
</evidence>
<evidence type="ECO:0008006" key="3">
    <source>
        <dbReference type="Google" id="ProtNLM"/>
    </source>
</evidence>
<reference evidence="1 2" key="1">
    <citation type="journal article" date="2016" name="Nat. Commun.">
        <title>Thousands of microbial genomes shed light on interconnected biogeochemical processes in an aquifer system.</title>
        <authorList>
            <person name="Anantharaman K."/>
            <person name="Brown C.T."/>
            <person name="Hug L.A."/>
            <person name="Sharon I."/>
            <person name="Castelle C.J."/>
            <person name="Probst A.J."/>
            <person name="Thomas B.C."/>
            <person name="Singh A."/>
            <person name="Wilkins M.J."/>
            <person name="Karaoz U."/>
            <person name="Brodie E.L."/>
            <person name="Williams K.H."/>
            <person name="Hubbard S.S."/>
            <person name="Banfield J.F."/>
        </authorList>
    </citation>
    <scope>NUCLEOTIDE SEQUENCE [LARGE SCALE GENOMIC DNA]</scope>
</reference>